<gene>
    <name evidence="1" type="ORF">SODALDRAFT_363740</name>
</gene>
<dbReference type="AlphaFoldDB" id="A0A3N2PKK7"/>
<reference evidence="1 2" key="1">
    <citation type="journal article" date="2018" name="Mol. Ecol.">
        <title>The obligate alkalophilic soda-lake fungus Sodiomyces alkalinus has shifted to a protein diet.</title>
        <authorList>
            <person name="Grum-Grzhimaylo A.A."/>
            <person name="Falkoski D.L."/>
            <person name="van den Heuvel J."/>
            <person name="Valero-Jimenez C.A."/>
            <person name="Min B."/>
            <person name="Choi I.G."/>
            <person name="Lipzen A."/>
            <person name="Daum C.G."/>
            <person name="Aanen D.K."/>
            <person name="Tsang A."/>
            <person name="Henrissat B."/>
            <person name="Bilanenko E.N."/>
            <person name="de Vries R.P."/>
            <person name="van Kan J.A.L."/>
            <person name="Grigoriev I.V."/>
            <person name="Debets A.J.M."/>
        </authorList>
    </citation>
    <scope>NUCLEOTIDE SEQUENCE [LARGE SCALE GENOMIC DNA]</scope>
    <source>
        <strain evidence="1 2">F11</strain>
    </source>
</reference>
<evidence type="ECO:0000313" key="2">
    <source>
        <dbReference type="Proteomes" id="UP000272025"/>
    </source>
</evidence>
<dbReference type="GeneID" id="39583066"/>
<accession>A0A3N2PKK7</accession>
<dbReference type="RefSeq" id="XP_028462859.1">
    <property type="nucleotide sequence ID" value="XM_028614588.1"/>
</dbReference>
<dbReference type="Proteomes" id="UP000272025">
    <property type="component" value="Unassembled WGS sequence"/>
</dbReference>
<organism evidence="1 2">
    <name type="scientific">Sodiomyces alkalinus (strain CBS 110278 / VKM F-3762 / F11)</name>
    <name type="common">Alkaliphilic filamentous fungus</name>
    <dbReference type="NCBI Taxonomy" id="1314773"/>
    <lineage>
        <taxon>Eukaryota</taxon>
        <taxon>Fungi</taxon>
        <taxon>Dikarya</taxon>
        <taxon>Ascomycota</taxon>
        <taxon>Pezizomycotina</taxon>
        <taxon>Sordariomycetes</taxon>
        <taxon>Hypocreomycetidae</taxon>
        <taxon>Glomerellales</taxon>
        <taxon>Plectosphaerellaceae</taxon>
        <taxon>Sodiomyces</taxon>
    </lineage>
</organism>
<protein>
    <submittedName>
        <fullName evidence="1">Uncharacterized protein</fullName>
    </submittedName>
</protein>
<name>A0A3N2PKK7_SODAK</name>
<evidence type="ECO:0000313" key="1">
    <source>
        <dbReference type="EMBL" id="ROT35053.1"/>
    </source>
</evidence>
<sequence length="151" mass="16290">MRRKSTITAQPLAQFKLASTFQDTGIRTASINIAKGNGNTCATAQTLSTAVLHIATITTAFATSCPVRDSGKLPDYRTQRLLETPLPSTNGPDIAASALLALPDKVLRNIFDICHLFQARHKVVVESWIGKGSDSINARLRFQVGTPGDLR</sequence>
<proteinExistence type="predicted"/>
<keyword evidence="2" id="KW-1185">Reference proteome</keyword>
<dbReference type="EMBL" id="ML119062">
    <property type="protein sequence ID" value="ROT35053.1"/>
    <property type="molecule type" value="Genomic_DNA"/>
</dbReference>